<comment type="caution">
    <text evidence="1">The sequence shown here is derived from an EMBL/GenBank/DDBJ whole genome shotgun (WGS) entry which is preliminary data.</text>
</comment>
<dbReference type="EMBL" id="BPLR01015709">
    <property type="protein sequence ID" value="GIY78031.1"/>
    <property type="molecule type" value="Genomic_DNA"/>
</dbReference>
<organism evidence="1 2">
    <name type="scientific">Caerostris extrusa</name>
    <name type="common">Bark spider</name>
    <name type="synonym">Caerostris bankana</name>
    <dbReference type="NCBI Taxonomy" id="172846"/>
    <lineage>
        <taxon>Eukaryota</taxon>
        <taxon>Metazoa</taxon>
        <taxon>Ecdysozoa</taxon>
        <taxon>Arthropoda</taxon>
        <taxon>Chelicerata</taxon>
        <taxon>Arachnida</taxon>
        <taxon>Araneae</taxon>
        <taxon>Araneomorphae</taxon>
        <taxon>Entelegynae</taxon>
        <taxon>Araneoidea</taxon>
        <taxon>Araneidae</taxon>
        <taxon>Caerostris</taxon>
    </lineage>
</organism>
<dbReference type="Proteomes" id="UP001054945">
    <property type="component" value="Unassembled WGS sequence"/>
</dbReference>
<evidence type="ECO:0000313" key="2">
    <source>
        <dbReference type="Proteomes" id="UP001054945"/>
    </source>
</evidence>
<proteinExistence type="predicted"/>
<dbReference type="AlphaFoldDB" id="A0AAV4W7W8"/>
<accession>A0AAV4W7W8</accession>
<name>A0AAV4W7W8_CAEEX</name>
<sequence>MHIRIKSQHLIRTNTCYRRSCNGHPLLNQPSERVQHGPLKLLLQERARISSKPAPHTSSAHLVQKLLCLHKSNFSCYFCKRIRRGLYVHPRGGGGRGVPRRFWK</sequence>
<gene>
    <name evidence="1" type="ORF">CEXT_100721</name>
</gene>
<evidence type="ECO:0000313" key="1">
    <source>
        <dbReference type="EMBL" id="GIY78031.1"/>
    </source>
</evidence>
<reference evidence="1 2" key="1">
    <citation type="submission" date="2021-06" db="EMBL/GenBank/DDBJ databases">
        <title>Caerostris extrusa draft genome.</title>
        <authorList>
            <person name="Kono N."/>
            <person name="Arakawa K."/>
        </authorList>
    </citation>
    <scope>NUCLEOTIDE SEQUENCE [LARGE SCALE GENOMIC DNA]</scope>
</reference>
<protein>
    <submittedName>
        <fullName evidence="1">Uncharacterized protein</fullName>
    </submittedName>
</protein>
<keyword evidence="2" id="KW-1185">Reference proteome</keyword>